<protein>
    <submittedName>
        <fullName evidence="1">Uncharacterized protein</fullName>
    </submittedName>
</protein>
<proteinExistence type="predicted"/>
<dbReference type="EMBL" id="FPAA01000013">
    <property type="protein sequence ID" value="SFS95526.1"/>
    <property type="molecule type" value="Genomic_DNA"/>
</dbReference>
<sequence length="280" mass="30690">MRNQQKQQNIVGRLCNRFAQIIGGSSFGVFNGFCDVGVQRKIPVRVLGRSASGANMVTGTFFNFGSFDKQGRALNLGHIAVLPEEVNPLIRMLQSRGVLISSVNDSFLSETPSILDIGVLQIEHPLIFARHIAHAFRALSIQPMPIVFKKSARCDRYAKRIGGISFGTAQGFCDMGRLLNIPVKILGRSARGANEVTSSFFNAGPVDQQGKSLNFGQIAVLPEQVNRLISILQSEGIPTSTVDTPFIFAKPLIRLVRMEVVENPLVFANQMGFAFKRLLS</sequence>
<keyword evidence="2" id="KW-1185">Reference proteome</keyword>
<gene>
    <name evidence="1" type="ORF">SAMN05444972_1134</name>
</gene>
<reference evidence="2" key="1">
    <citation type="submission" date="2016-10" db="EMBL/GenBank/DDBJ databases">
        <authorList>
            <person name="Varghese N."/>
            <person name="Submissions S."/>
        </authorList>
    </citation>
    <scope>NUCLEOTIDE SEQUENCE [LARGE SCALE GENOMIC DNA]</scope>
    <source>
        <strain evidence="2">DSM 45789</strain>
    </source>
</reference>
<name>A0A1I6U217_9BACL</name>
<dbReference type="AlphaFoldDB" id="A0A1I6U217"/>
<organism evidence="1 2">
    <name type="scientific">Marininema halotolerans</name>
    <dbReference type="NCBI Taxonomy" id="1155944"/>
    <lineage>
        <taxon>Bacteria</taxon>
        <taxon>Bacillati</taxon>
        <taxon>Bacillota</taxon>
        <taxon>Bacilli</taxon>
        <taxon>Bacillales</taxon>
        <taxon>Thermoactinomycetaceae</taxon>
        <taxon>Marininema</taxon>
    </lineage>
</organism>
<dbReference type="RefSeq" id="WP_176392110.1">
    <property type="nucleotide sequence ID" value="NZ_FPAA01000013.1"/>
</dbReference>
<accession>A0A1I6U217</accession>
<dbReference type="Pfam" id="PF07485">
    <property type="entry name" value="DUF1529"/>
    <property type="match status" value="1"/>
</dbReference>
<evidence type="ECO:0000313" key="2">
    <source>
        <dbReference type="Proteomes" id="UP000198660"/>
    </source>
</evidence>
<dbReference type="InterPro" id="IPR011094">
    <property type="entry name" value="Uncharacterised_LppY/LpqO"/>
</dbReference>
<evidence type="ECO:0000313" key="1">
    <source>
        <dbReference type="EMBL" id="SFS95526.1"/>
    </source>
</evidence>
<dbReference type="Proteomes" id="UP000198660">
    <property type="component" value="Unassembled WGS sequence"/>
</dbReference>